<evidence type="ECO:0000256" key="7">
    <source>
        <dbReference type="ARBA" id="ARBA00039058"/>
    </source>
</evidence>
<proteinExistence type="inferred from homology"/>
<evidence type="ECO:0000256" key="1">
    <source>
        <dbReference type="ARBA" id="ARBA00005189"/>
    </source>
</evidence>
<sequence length="592" mass="66840">MANGSPFRLEFKGHRGLLLRFAEHVLGLRYLDRIYEKYVTDEQGHDFVRLTLHRLNIQYRLTGEPMDNIPKSGPLVVIANHPFGGAEGVVLMDALLKVRPDVRVLSNQLLNSIPGLQSLFIGVDILSNPSKEQRRAANKEAVSTATQWVKEGGALIIFPAGEVSGWDWKTRKLKEATWRHTAGRILHETQANLLPVHVEGRNSFVFYGLGIIHPLLRTMRLVRELINKSGKQITLKLGSVEPWQNFSRCPDEQSLTNAMHLRTILLSNGESKPLESIQANPESPVISPVDSALLERDIAKLPEKNLLLQRGSFEVWCSYATGIPNILREIGRLREITFRDAGEGSGLSMDIDRFDQTYLHLFLWNKEKSEIVGAYRLGQVDKLIASGGVEALYSRSLFEYDRRFLDQMGGCLEMGRSFISKEYQKSLSALQMLWKGIGAWVIRHPQYRVLFGPVSISKEYQELSRYLMAMSLEENFLNSSLAELVKPKEPLHPSSKLPWSRDMLAGLGSVEHISALVRVLENDRGVPVLLRQYLKLNGTFAGFNVDPAFNDALDGLIIVDLLKSDRRVLERYLGEEGYLRLTGFHNLEAMSA</sequence>
<dbReference type="Gene3D" id="3.40.630.30">
    <property type="match status" value="1"/>
</dbReference>
<dbReference type="SMART" id="SM00563">
    <property type="entry name" value="PlsC"/>
    <property type="match status" value="1"/>
</dbReference>
<dbReference type="PANTHER" id="PTHR37323">
    <property type="entry name" value="GCN5-RELATED N-ACETYLTRANSFERASE"/>
    <property type="match status" value="1"/>
</dbReference>
<dbReference type="Pfam" id="PF19576">
    <property type="entry name" value="Acyltransf_2"/>
    <property type="match status" value="1"/>
</dbReference>
<dbReference type="InterPro" id="IPR016181">
    <property type="entry name" value="Acyl_CoA_acyltransferase"/>
</dbReference>
<evidence type="ECO:0000313" key="12">
    <source>
        <dbReference type="EMBL" id="MCL6269709.1"/>
    </source>
</evidence>
<keyword evidence="3" id="KW-0808">Transferase</keyword>
<dbReference type="InterPro" id="IPR045746">
    <property type="entry name" value="ACT14924-like_Acyltransf_dom"/>
</dbReference>
<dbReference type="CDD" id="cd07986">
    <property type="entry name" value="LPLAT_ACT14924-like"/>
    <property type="match status" value="1"/>
</dbReference>
<evidence type="ECO:0000256" key="6">
    <source>
        <dbReference type="ARBA" id="ARBA00038095"/>
    </source>
</evidence>
<dbReference type="Proteomes" id="UP001203338">
    <property type="component" value="Unassembled WGS sequence"/>
</dbReference>
<dbReference type="SUPFAM" id="SSF55729">
    <property type="entry name" value="Acyl-CoA N-acyltransferases (Nat)"/>
    <property type="match status" value="1"/>
</dbReference>
<keyword evidence="4" id="KW-0443">Lipid metabolism</keyword>
<evidence type="ECO:0000313" key="13">
    <source>
        <dbReference type="Proteomes" id="UP001203338"/>
    </source>
</evidence>
<keyword evidence="13" id="KW-1185">Reference proteome</keyword>
<dbReference type="InterPro" id="IPR052351">
    <property type="entry name" value="Ornithine_N-alpha-AT"/>
</dbReference>
<dbReference type="EMBL" id="JAMFLX010000007">
    <property type="protein sequence ID" value="MCL6269709.1"/>
    <property type="molecule type" value="Genomic_DNA"/>
</dbReference>
<evidence type="ECO:0000259" key="11">
    <source>
        <dbReference type="SMART" id="SM00563"/>
    </source>
</evidence>
<comment type="catalytic activity">
    <reaction evidence="10">
        <text>a (3R)-hydroxyacyl-[ACP] + L-ornithine = a lyso-ornithine lipid + holo-[ACP] + H(+)</text>
        <dbReference type="Rhea" id="RHEA:20633"/>
        <dbReference type="Rhea" id="RHEA-COMP:9685"/>
        <dbReference type="Rhea" id="RHEA-COMP:9945"/>
        <dbReference type="ChEBI" id="CHEBI:15378"/>
        <dbReference type="ChEBI" id="CHEBI:46911"/>
        <dbReference type="ChEBI" id="CHEBI:64479"/>
        <dbReference type="ChEBI" id="CHEBI:78827"/>
        <dbReference type="ChEBI" id="CHEBI:138482"/>
        <dbReference type="EC" id="2.3.2.30"/>
    </reaction>
    <physiologicalReaction direction="left-to-right" evidence="10">
        <dbReference type="Rhea" id="RHEA:20634"/>
    </physiologicalReaction>
</comment>
<dbReference type="RefSeq" id="WP_249698786.1">
    <property type="nucleotide sequence ID" value="NZ_JAMFLX010000007.1"/>
</dbReference>
<evidence type="ECO:0000256" key="3">
    <source>
        <dbReference type="ARBA" id="ARBA00022679"/>
    </source>
</evidence>
<evidence type="ECO:0000256" key="4">
    <source>
        <dbReference type="ARBA" id="ARBA00023098"/>
    </source>
</evidence>
<evidence type="ECO:0000256" key="8">
    <source>
        <dbReference type="ARBA" id="ARBA00039866"/>
    </source>
</evidence>
<comment type="function">
    <text evidence="9">Catalyzes the first step in the biosynthesis of ornithine lipids, which are phosphorus-free membrane lipids. Catalyzes the 3-hydroxyacyl-acyl carrier protein-dependent acylation of ornithine to form lyso-ornithine lipid (LOL).</text>
</comment>
<dbReference type="GO" id="GO:0016746">
    <property type="term" value="F:acyltransferase activity"/>
    <property type="evidence" value="ECO:0007669"/>
    <property type="project" value="UniProtKB-KW"/>
</dbReference>
<accession>A0ABT0PEA8</accession>
<dbReference type="EC" id="2.3.2.30" evidence="7"/>
<protein>
    <recommendedName>
        <fullName evidence="8">L-ornithine N(alpha)-acyltransferase</fullName>
        <ecNumber evidence="7">2.3.2.30</ecNumber>
    </recommendedName>
</protein>
<comment type="caution">
    <text evidence="12">The sequence shown here is derived from an EMBL/GenBank/DDBJ whole genome shotgun (WGS) entry which is preliminary data.</text>
</comment>
<keyword evidence="2" id="KW-0444">Lipid biosynthesis</keyword>
<evidence type="ECO:0000256" key="10">
    <source>
        <dbReference type="ARBA" id="ARBA00047785"/>
    </source>
</evidence>
<gene>
    <name evidence="12" type="ORF">M3P05_07125</name>
</gene>
<organism evidence="12 13">
    <name type="scientific">Parendozoicomonas callyspongiae</name>
    <dbReference type="NCBI Taxonomy" id="2942213"/>
    <lineage>
        <taxon>Bacteria</taxon>
        <taxon>Pseudomonadati</taxon>
        <taxon>Pseudomonadota</taxon>
        <taxon>Gammaproteobacteria</taxon>
        <taxon>Oceanospirillales</taxon>
        <taxon>Endozoicomonadaceae</taxon>
        <taxon>Parendozoicomonas</taxon>
    </lineage>
</organism>
<feature type="domain" description="Phospholipid/glycerol acyltransferase" evidence="11">
    <location>
        <begin position="75"/>
        <end position="201"/>
    </location>
</feature>
<keyword evidence="5 12" id="KW-0012">Acyltransferase</keyword>
<evidence type="ECO:0000256" key="2">
    <source>
        <dbReference type="ARBA" id="ARBA00022516"/>
    </source>
</evidence>
<evidence type="ECO:0000256" key="5">
    <source>
        <dbReference type="ARBA" id="ARBA00023315"/>
    </source>
</evidence>
<dbReference type="SUPFAM" id="SSF69593">
    <property type="entry name" value="Glycerol-3-phosphate (1)-acyltransferase"/>
    <property type="match status" value="1"/>
</dbReference>
<reference evidence="12 13" key="1">
    <citation type="submission" date="2022-05" db="EMBL/GenBank/DDBJ databases">
        <authorList>
            <person name="Park J.-S."/>
        </authorList>
    </citation>
    <scope>NUCLEOTIDE SEQUENCE [LARGE SCALE GENOMIC DNA]</scope>
    <source>
        <strain evidence="12 13">2012CJ34-2</strain>
    </source>
</reference>
<comment type="pathway">
    <text evidence="1">Lipid metabolism.</text>
</comment>
<dbReference type="InterPro" id="IPR002123">
    <property type="entry name" value="Plipid/glycerol_acylTrfase"/>
</dbReference>
<dbReference type="Pfam" id="PF13444">
    <property type="entry name" value="Acetyltransf_5"/>
    <property type="match status" value="1"/>
</dbReference>
<dbReference type="PANTHER" id="PTHR37323:SF1">
    <property type="entry name" value="L-ORNITHINE N(ALPHA)-ACYLTRANSFERASE"/>
    <property type="match status" value="1"/>
</dbReference>
<comment type="similarity">
    <text evidence="6">Belongs to the acetyltransferase family. OlsB subfamily.</text>
</comment>
<evidence type="ECO:0000256" key="9">
    <source>
        <dbReference type="ARBA" id="ARBA00045724"/>
    </source>
</evidence>
<name>A0ABT0PEA8_9GAMM</name>